<dbReference type="Proteomes" id="UP000275076">
    <property type="component" value="Unassembled WGS sequence"/>
</dbReference>
<feature type="transmembrane region" description="Helical" evidence="5">
    <location>
        <begin position="225"/>
        <end position="250"/>
    </location>
</feature>
<dbReference type="GO" id="GO:0000271">
    <property type="term" value="P:polysaccharide biosynthetic process"/>
    <property type="evidence" value="ECO:0007669"/>
    <property type="project" value="InterPro"/>
</dbReference>
<reference evidence="8 9" key="1">
    <citation type="submission" date="2018-10" db="EMBL/GenBank/DDBJ databases">
        <title>Draft genome sequence of Bacillus salarius IM0101, isolated from a hypersaline soil in Inner Mongolia, China.</title>
        <authorList>
            <person name="Yamprayoonswat W."/>
            <person name="Boonvisut S."/>
            <person name="Jumpathong W."/>
            <person name="Sittihan S."/>
            <person name="Ruangsuj P."/>
            <person name="Wanthongcharoen S."/>
            <person name="Thongpramul N."/>
            <person name="Pimmason S."/>
            <person name="Yu B."/>
            <person name="Yasawong M."/>
        </authorList>
    </citation>
    <scope>NUCLEOTIDE SEQUENCE [LARGE SCALE GENOMIC DNA]</scope>
    <source>
        <strain evidence="8 9">IM0101</strain>
    </source>
</reference>
<dbReference type="GO" id="GO:0006487">
    <property type="term" value="P:protein N-linked glycosylation"/>
    <property type="evidence" value="ECO:0007669"/>
    <property type="project" value="TreeGrafter"/>
</dbReference>
<evidence type="ECO:0000256" key="2">
    <source>
        <dbReference type="ARBA" id="ARBA00022692"/>
    </source>
</evidence>
<evidence type="ECO:0000256" key="4">
    <source>
        <dbReference type="ARBA" id="ARBA00023136"/>
    </source>
</evidence>
<feature type="transmembrane region" description="Helical" evidence="5">
    <location>
        <begin position="300"/>
        <end position="321"/>
    </location>
</feature>
<evidence type="ECO:0000313" key="9">
    <source>
        <dbReference type="Proteomes" id="UP000275076"/>
    </source>
</evidence>
<feature type="transmembrane region" description="Helical" evidence="5">
    <location>
        <begin position="327"/>
        <end position="344"/>
    </location>
</feature>
<evidence type="ECO:0000313" key="8">
    <source>
        <dbReference type="EMBL" id="RSL29891.1"/>
    </source>
</evidence>
<evidence type="ECO:0000256" key="3">
    <source>
        <dbReference type="ARBA" id="ARBA00022989"/>
    </source>
</evidence>
<dbReference type="PANTHER" id="PTHR10859">
    <property type="entry name" value="GLYCOSYL TRANSFERASE"/>
    <property type="match status" value="1"/>
</dbReference>
<dbReference type="OrthoDB" id="9810303at2"/>
<keyword evidence="8" id="KW-0808">Transferase</keyword>
<accession>A0A3R9P2V6</accession>
<dbReference type="SUPFAM" id="SSF53448">
    <property type="entry name" value="Nucleotide-diphospho-sugar transferases"/>
    <property type="match status" value="1"/>
</dbReference>
<dbReference type="PANTHER" id="PTHR10859:SF114">
    <property type="entry name" value="DOLICHOL-PHOSPHATE MANNOSYLTRANSFERASE"/>
    <property type="match status" value="1"/>
</dbReference>
<evidence type="ECO:0000256" key="5">
    <source>
        <dbReference type="SAM" id="Phobius"/>
    </source>
</evidence>
<dbReference type="Gene3D" id="3.90.550.10">
    <property type="entry name" value="Spore Coat Polysaccharide Biosynthesis Protein SpsA, Chain A"/>
    <property type="match status" value="1"/>
</dbReference>
<dbReference type="InterPro" id="IPR001173">
    <property type="entry name" value="Glyco_trans_2-like"/>
</dbReference>
<evidence type="ECO:0000259" key="7">
    <source>
        <dbReference type="Pfam" id="PF04138"/>
    </source>
</evidence>
<keyword evidence="2 5" id="KW-0812">Transmembrane</keyword>
<dbReference type="AlphaFoldDB" id="A0A3R9P2V6"/>
<evidence type="ECO:0000256" key="1">
    <source>
        <dbReference type="ARBA" id="ARBA00004141"/>
    </source>
</evidence>
<comment type="caution">
    <text evidence="8">The sequence shown here is derived from an EMBL/GenBank/DDBJ whole genome shotgun (WGS) entry which is preliminary data.</text>
</comment>
<feature type="transmembrane region" description="Helical" evidence="5">
    <location>
        <begin position="256"/>
        <end position="280"/>
    </location>
</feature>
<feature type="domain" description="Glycosyltransferase 2-like" evidence="6">
    <location>
        <begin position="9"/>
        <end position="171"/>
    </location>
</feature>
<keyword evidence="9" id="KW-1185">Reference proteome</keyword>
<feature type="domain" description="GtrA/DPMS transmembrane" evidence="7">
    <location>
        <begin position="231"/>
        <end position="350"/>
    </location>
</feature>
<dbReference type="EMBL" id="RBVX01000048">
    <property type="protein sequence ID" value="RSL29891.1"/>
    <property type="molecule type" value="Genomic_DNA"/>
</dbReference>
<keyword evidence="3 5" id="KW-1133">Transmembrane helix</keyword>
<gene>
    <name evidence="8" type="ORF">D7Z54_28920</name>
</gene>
<dbReference type="GO" id="GO:0016020">
    <property type="term" value="C:membrane"/>
    <property type="evidence" value="ECO:0007669"/>
    <property type="project" value="UniProtKB-SubCell"/>
</dbReference>
<dbReference type="InterPro" id="IPR007267">
    <property type="entry name" value="GtrA_DPMS_TM"/>
</dbReference>
<organism evidence="8 9">
    <name type="scientific">Salibacterium salarium</name>
    <dbReference type="NCBI Taxonomy" id="284579"/>
    <lineage>
        <taxon>Bacteria</taxon>
        <taxon>Bacillati</taxon>
        <taxon>Bacillota</taxon>
        <taxon>Bacilli</taxon>
        <taxon>Bacillales</taxon>
        <taxon>Bacillaceae</taxon>
    </lineage>
</organism>
<dbReference type="InterPro" id="IPR029044">
    <property type="entry name" value="Nucleotide-diphossugar_trans"/>
</dbReference>
<sequence length="364" mass="40779">MANTYEQISIVIPAFNPDQKLLNVVRELSKEAFQEIIVVNDGSGEEYVPIFDAAAEWPSCTVLQHTENGGKGKALKTAFSYYSKNYPNGIGVITADADGQHTPSDIKKVAAELANQPSKLILGVRDFSTKDIPLRSRFGNVLTKAVVKAASGMKITDTQTGLRGISKEFAEQLLHVDGDRYEFEMKMILACKTYQRDIAEVTIDTIYIDDNESSHFHPIVDSIKIYYVFLRFLFSSLASFVVDVGLFALFSTAFKAVMPMGFILLATVIARILSSLFNYFLNRNIVFRSYKHTKQTLIKYYTLAALQMGASAGGVYVLYHSIGTHEVLIKIGVDSFLFLLSFYIQRSWVFKQNTAYAAKEVRDH</sequence>
<dbReference type="CDD" id="cd04179">
    <property type="entry name" value="DPM_DPG-synthase_like"/>
    <property type="match status" value="1"/>
</dbReference>
<dbReference type="Pfam" id="PF04138">
    <property type="entry name" value="GtrA_DPMS_TM"/>
    <property type="match status" value="1"/>
</dbReference>
<keyword evidence="4 5" id="KW-0472">Membrane</keyword>
<dbReference type="Pfam" id="PF00535">
    <property type="entry name" value="Glycos_transf_2"/>
    <property type="match status" value="1"/>
</dbReference>
<comment type="subcellular location">
    <subcellularLocation>
        <location evidence="1">Membrane</location>
        <topology evidence="1">Multi-pass membrane protein</topology>
    </subcellularLocation>
</comment>
<name>A0A3R9P2V6_9BACI</name>
<proteinExistence type="predicted"/>
<dbReference type="GO" id="GO:0016740">
    <property type="term" value="F:transferase activity"/>
    <property type="evidence" value="ECO:0007669"/>
    <property type="project" value="UniProtKB-KW"/>
</dbReference>
<protein>
    <submittedName>
        <fullName evidence="8">Glycosyltransferase</fullName>
    </submittedName>
</protein>
<evidence type="ECO:0000259" key="6">
    <source>
        <dbReference type="Pfam" id="PF00535"/>
    </source>
</evidence>
<dbReference type="RefSeq" id="WP_125561690.1">
    <property type="nucleotide sequence ID" value="NZ_RBVX01000048.1"/>
</dbReference>